<comment type="caution">
    <text evidence="3">The sequence shown here is derived from an EMBL/GenBank/DDBJ whole genome shotgun (WGS) entry which is preliminary data.</text>
</comment>
<proteinExistence type="predicted"/>
<sequence>MSKKNEDSLERFFRKAVTQHDTAFRENDWLKMEKMLDEKAAERAALRLTNLKRVGYSLAGLAIILTGIYFLTLNGNASMSTEEVLPKQMQVAAGEEAPVTDHTMEKPAAGLHSAQPQANNDSQKESNNTESLTGENPATSQSPASEEAVILKENNTTSLAQSQTKMADVDKGTAIGKRPIEKGTQQANVSGQSQSKATDVDKGSAINKQLIEKGTARADGSKLQPQPLQDLADQKTGTGRKMENTGDLKNTAISVVPTDNTSKTGPSRQQPAGALENQERKDVAASSEKETEDLQKAADVTKKTGALPVAEDPSRITALDDRDKQRTQDEQARQQVIDPATQDRAAKTAPADNGIAPEPEKAPLKQIEKDSVAAAEAVEETMPPDEKLKPVPTRWNVALVLAPDFSSTALERYTAPGEAYGFAVGYRFLDRFTVTTGLVRSTKKYVGYGSDYQPPEGYWNRRTNGIVPDDITGKCGILEIPLAVQYAFRQREKSRMYVAAGVSSYIMLHESYRYSFDAPNPGAARGWSTSKSSRYPFAIGHVSAAYERNLSQRWAIGLEPFLKIPFAGVGWSNVDLYSTGVFVNLRYRFFRKQQFTVPEERKQPIK</sequence>
<dbReference type="SUPFAM" id="SSF56925">
    <property type="entry name" value="OMPA-like"/>
    <property type="match status" value="1"/>
</dbReference>
<evidence type="ECO:0000313" key="3">
    <source>
        <dbReference type="EMBL" id="MBT1700960.1"/>
    </source>
</evidence>
<dbReference type="InterPro" id="IPR011250">
    <property type="entry name" value="OMP/PagP_B-barrel"/>
</dbReference>
<dbReference type="Proteomes" id="UP001319200">
    <property type="component" value="Unassembled WGS sequence"/>
</dbReference>
<keyword evidence="2" id="KW-0812">Transmembrane</keyword>
<dbReference type="AlphaFoldDB" id="A0AAP2GSB9"/>
<evidence type="ECO:0000256" key="2">
    <source>
        <dbReference type="SAM" id="Phobius"/>
    </source>
</evidence>
<feature type="region of interest" description="Disordered" evidence="1">
    <location>
        <begin position="110"/>
        <end position="145"/>
    </location>
</feature>
<feature type="compositionally biased region" description="Basic and acidic residues" evidence="1">
    <location>
        <begin position="277"/>
        <end position="302"/>
    </location>
</feature>
<gene>
    <name evidence="3" type="ORF">KK083_28970</name>
</gene>
<organism evidence="3 4">
    <name type="scientific">Chryseosolibacter histidini</name>
    <dbReference type="NCBI Taxonomy" id="2782349"/>
    <lineage>
        <taxon>Bacteria</taxon>
        <taxon>Pseudomonadati</taxon>
        <taxon>Bacteroidota</taxon>
        <taxon>Cytophagia</taxon>
        <taxon>Cytophagales</taxon>
        <taxon>Chryseotaleaceae</taxon>
        <taxon>Chryseosolibacter</taxon>
    </lineage>
</organism>
<feature type="compositionally biased region" description="Polar residues" evidence="1">
    <location>
        <begin position="114"/>
        <end position="144"/>
    </location>
</feature>
<protein>
    <recommendedName>
        <fullName evidence="5">Outer membrane protein beta-barrel domain-containing protein</fullName>
    </recommendedName>
</protein>
<feature type="compositionally biased region" description="Basic and acidic residues" evidence="1">
    <location>
        <begin position="210"/>
        <end position="220"/>
    </location>
</feature>
<name>A0AAP2GSB9_9BACT</name>
<evidence type="ECO:0000313" key="4">
    <source>
        <dbReference type="Proteomes" id="UP001319200"/>
    </source>
</evidence>
<dbReference type="RefSeq" id="WP_254169648.1">
    <property type="nucleotide sequence ID" value="NZ_JAHESF010000052.1"/>
</dbReference>
<reference evidence="3 4" key="1">
    <citation type="submission" date="2021-05" db="EMBL/GenBank/DDBJ databases">
        <title>A Polyphasic approach of four new species of the genus Ohtaekwangia: Ohtaekwangia histidinii sp. nov., Ohtaekwangia cretensis sp. nov., Ohtaekwangia indiensis sp. nov., Ohtaekwangia reichenbachii sp. nov. from diverse environment.</title>
        <authorList>
            <person name="Octaviana S."/>
        </authorList>
    </citation>
    <scope>NUCLEOTIDE SEQUENCE [LARGE SCALE GENOMIC DNA]</scope>
    <source>
        <strain evidence="3 4">PWU4</strain>
    </source>
</reference>
<feature type="transmembrane region" description="Helical" evidence="2">
    <location>
        <begin position="54"/>
        <end position="72"/>
    </location>
</feature>
<accession>A0AAP2GSB9</accession>
<feature type="compositionally biased region" description="Polar residues" evidence="1">
    <location>
        <begin position="183"/>
        <end position="197"/>
    </location>
</feature>
<dbReference type="EMBL" id="JAHESF010000052">
    <property type="protein sequence ID" value="MBT1700960.1"/>
    <property type="molecule type" value="Genomic_DNA"/>
</dbReference>
<feature type="compositionally biased region" description="Polar residues" evidence="1">
    <location>
        <begin position="247"/>
        <end position="270"/>
    </location>
</feature>
<feature type="region of interest" description="Disordered" evidence="1">
    <location>
        <begin position="178"/>
        <end position="362"/>
    </location>
</feature>
<keyword evidence="2" id="KW-1133">Transmembrane helix</keyword>
<evidence type="ECO:0008006" key="5">
    <source>
        <dbReference type="Google" id="ProtNLM"/>
    </source>
</evidence>
<keyword evidence="2" id="KW-0472">Membrane</keyword>
<evidence type="ECO:0000256" key="1">
    <source>
        <dbReference type="SAM" id="MobiDB-lite"/>
    </source>
</evidence>
<keyword evidence="4" id="KW-1185">Reference proteome</keyword>
<feature type="compositionally biased region" description="Basic and acidic residues" evidence="1">
    <location>
        <begin position="312"/>
        <end position="332"/>
    </location>
</feature>